<evidence type="ECO:0000313" key="6">
    <source>
        <dbReference type="Proteomes" id="UP000255425"/>
    </source>
</evidence>
<keyword evidence="3" id="KW-0804">Transcription</keyword>
<dbReference type="AlphaFoldDB" id="A0A380H3B3"/>
<dbReference type="InterPro" id="IPR036390">
    <property type="entry name" value="WH_DNA-bd_sf"/>
</dbReference>
<proteinExistence type="predicted"/>
<protein>
    <submittedName>
        <fullName evidence="5">Accessory regulator Y</fullName>
    </submittedName>
</protein>
<keyword evidence="1" id="KW-0805">Transcription regulation</keyword>
<accession>A0A380H3B3</accession>
<dbReference type="InterPro" id="IPR055166">
    <property type="entry name" value="Transc_reg_Sar_Rot_HTH"/>
</dbReference>
<reference evidence="5 6" key="1">
    <citation type="submission" date="2018-06" db="EMBL/GenBank/DDBJ databases">
        <authorList>
            <consortium name="Pathogen Informatics"/>
            <person name="Doyle S."/>
        </authorList>
    </citation>
    <scope>NUCLEOTIDE SEQUENCE [LARGE SCALE GENOMIC DNA]</scope>
    <source>
        <strain evidence="5 6">NCTC11807</strain>
    </source>
</reference>
<keyword evidence="2" id="KW-0238">DNA-binding</keyword>
<dbReference type="Proteomes" id="UP000255425">
    <property type="component" value="Unassembled WGS sequence"/>
</dbReference>
<gene>
    <name evidence="5" type="primary">sarY</name>
    <name evidence="5" type="ORF">NCTC11807_00787</name>
</gene>
<dbReference type="SUPFAM" id="SSF46785">
    <property type="entry name" value="Winged helix' DNA-binding domain"/>
    <property type="match status" value="1"/>
</dbReference>
<dbReference type="Gene3D" id="1.10.10.10">
    <property type="entry name" value="Winged helix-like DNA-binding domain superfamily/Winged helix DNA-binding domain"/>
    <property type="match status" value="1"/>
</dbReference>
<name>A0A380H3B3_9STAP</name>
<evidence type="ECO:0000259" key="4">
    <source>
        <dbReference type="Pfam" id="PF22381"/>
    </source>
</evidence>
<dbReference type="InterPro" id="IPR036388">
    <property type="entry name" value="WH-like_DNA-bd_sf"/>
</dbReference>
<evidence type="ECO:0000256" key="2">
    <source>
        <dbReference type="ARBA" id="ARBA00023125"/>
    </source>
</evidence>
<dbReference type="EMBL" id="UHDZ01000001">
    <property type="protein sequence ID" value="SUM69283.1"/>
    <property type="molecule type" value="Genomic_DNA"/>
</dbReference>
<evidence type="ECO:0000256" key="1">
    <source>
        <dbReference type="ARBA" id="ARBA00023015"/>
    </source>
</evidence>
<dbReference type="GO" id="GO:0006355">
    <property type="term" value="P:regulation of DNA-templated transcription"/>
    <property type="evidence" value="ECO:0007669"/>
    <property type="project" value="InterPro"/>
</dbReference>
<evidence type="ECO:0000256" key="3">
    <source>
        <dbReference type="ARBA" id="ARBA00023163"/>
    </source>
</evidence>
<dbReference type="InterPro" id="IPR010166">
    <property type="entry name" value="SarA/Rot_dom"/>
</dbReference>
<evidence type="ECO:0000313" key="5">
    <source>
        <dbReference type="EMBL" id="SUM69283.1"/>
    </source>
</evidence>
<keyword evidence="6" id="KW-1185">Reference proteome</keyword>
<dbReference type="GO" id="GO:0003677">
    <property type="term" value="F:DNA binding"/>
    <property type="evidence" value="ECO:0007669"/>
    <property type="project" value="UniProtKB-KW"/>
</dbReference>
<feature type="domain" description="Transcriptional regulator SarA/SarZ/Rot-like helix-turn-helix" evidence="4">
    <location>
        <begin position="19"/>
        <end position="108"/>
    </location>
</feature>
<dbReference type="NCBIfam" id="TIGR01889">
    <property type="entry name" value="Staph_reg_Sar"/>
    <property type="match status" value="1"/>
</dbReference>
<organism evidence="5 6">
    <name type="scientific">Staphylococcus saccharolyticus</name>
    <dbReference type="NCBI Taxonomy" id="33028"/>
    <lineage>
        <taxon>Bacteria</taxon>
        <taxon>Bacillati</taxon>
        <taxon>Bacillota</taxon>
        <taxon>Bacilli</taxon>
        <taxon>Bacillales</taxon>
        <taxon>Staphylococcaceae</taxon>
        <taxon>Staphylococcus</taxon>
    </lineage>
</organism>
<dbReference type="Pfam" id="PF22381">
    <property type="entry name" value="Staph_reg_Sar_Rot"/>
    <property type="match status" value="1"/>
</dbReference>
<sequence length="199" mass="24110">MHQLKIKRFLAHFVLDHIFIEYLKYSHHLTIEQVKLLEFILQFTEEYYKENLSLNIIIFYKDYQKNELLKLITHLYDYNWISKKRDPHDQRRLIITLTQAQRKKINQLFEDFNVFLEVKSKSITNHTHLTLLSYYFKCHAQFKVIEQSHIYSRLSLEELYILGLLLINNNETSFKSIKLHSLRGLVTLRPIIKKLQTKG</sequence>